<evidence type="ECO:0000313" key="3">
    <source>
        <dbReference type="Proteomes" id="UP001630127"/>
    </source>
</evidence>
<protein>
    <submittedName>
        <fullName evidence="2">Uncharacterized protein</fullName>
    </submittedName>
</protein>
<organism evidence="2 3">
    <name type="scientific">Cinchona calisaya</name>
    <dbReference type="NCBI Taxonomy" id="153742"/>
    <lineage>
        <taxon>Eukaryota</taxon>
        <taxon>Viridiplantae</taxon>
        <taxon>Streptophyta</taxon>
        <taxon>Embryophyta</taxon>
        <taxon>Tracheophyta</taxon>
        <taxon>Spermatophyta</taxon>
        <taxon>Magnoliopsida</taxon>
        <taxon>eudicotyledons</taxon>
        <taxon>Gunneridae</taxon>
        <taxon>Pentapetalae</taxon>
        <taxon>asterids</taxon>
        <taxon>lamiids</taxon>
        <taxon>Gentianales</taxon>
        <taxon>Rubiaceae</taxon>
        <taxon>Cinchonoideae</taxon>
        <taxon>Cinchoneae</taxon>
        <taxon>Cinchona</taxon>
    </lineage>
</organism>
<keyword evidence="1" id="KW-0175">Coiled coil</keyword>
<keyword evidence="3" id="KW-1185">Reference proteome</keyword>
<sequence>MIGNTCSQYLKKIEKTIKNLVKEFHEKTEKEISELKNMMMEMRQQFLQGNQNRASISTSRKDALSKLSYGQQPPAVVDLKAISILTSDLLIYIQKFGRRILDWDEIKDGNRDHHYRWHKRLLKRKEKLIVGDSATLRSKLLELYHASFFWREL</sequence>
<name>A0ABD3AP99_9GENT</name>
<gene>
    <name evidence="2" type="ORF">ACH5RR_006536</name>
</gene>
<proteinExistence type="predicted"/>
<feature type="coiled-coil region" evidence="1">
    <location>
        <begin position="10"/>
        <end position="45"/>
    </location>
</feature>
<dbReference type="EMBL" id="JBJUIK010000003">
    <property type="protein sequence ID" value="KAL3533015.1"/>
    <property type="molecule type" value="Genomic_DNA"/>
</dbReference>
<accession>A0ABD3AP99</accession>
<comment type="caution">
    <text evidence="2">The sequence shown here is derived from an EMBL/GenBank/DDBJ whole genome shotgun (WGS) entry which is preliminary data.</text>
</comment>
<dbReference type="AlphaFoldDB" id="A0ABD3AP99"/>
<evidence type="ECO:0000313" key="2">
    <source>
        <dbReference type="EMBL" id="KAL3533015.1"/>
    </source>
</evidence>
<dbReference type="Proteomes" id="UP001630127">
    <property type="component" value="Unassembled WGS sequence"/>
</dbReference>
<reference evidence="2 3" key="1">
    <citation type="submission" date="2024-11" db="EMBL/GenBank/DDBJ databases">
        <title>A near-complete genome assembly of Cinchona calisaya.</title>
        <authorList>
            <person name="Lian D.C."/>
            <person name="Zhao X.W."/>
            <person name="Wei L."/>
        </authorList>
    </citation>
    <scope>NUCLEOTIDE SEQUENCE [LARGE SCALE GENOMIC DNA]</scope>
    <source>
        <tissue evidence="2">Nenye</tissue>
    </source>
</reference>
<evidence type="ECO:0000256" key="1">
    <source>
        <dbReference type="SAM" id="Coils"/>
    </source>
</evidence>